<feature type="chain" id="PRO_5022137123" evidence="1">
    <location>
        <begin position="34"/>
        <end position="94"/>
    </location>
</feature>
<dbReference type="EMBL" id="CP036299">
    <property type="protein sequence ID" value="QDV28342.1"/>
    <property type="molecule type" value="Genomic_DNA"/>
</dbReference>
<accession>A0A518GID4</accession>
<evidence type="ECO:0000313" key="3">
    <source>
        <dbReference type="Proteomes" id="UP000315349"/>
    </source>
</evidence>
<keyword evidence="3" id="KW-1185">Reference proteome</keyword>
<dbReference type="KEGG" id="peh:Spb1_02050"/>
<evidence type="ECO:0000313" key="2">
    <source>
        <dbReference type="EMBL" id="QDV28342.1"/>
    </source>
</evidence>
<protein>
    <submittedName>
        <fullName evidence="2">Uncharacterized protein</fullName>
    </submittedName>
</protein>
<gene>
    <name evidence="2" type="ORF">Spb1_02050</name>
</gene>
<proteinExistence type="predicted"/>
<keyword evidence="1" id="KW-0732">Signal</keyword>
<feature type="signal peptide" evidence="1">
    <location>
        <begin position="1"/>
        <end position="33"/>
    </location>
</feature>
<name>A0A518GID4_9PLAN</name>
<dbReference type="AlphaFoldDB" id="A0A518GID4"/>
<reference evidence="2 3" key="1">
    <citation type="submission" date="2019-02" db="EMBL/GenBank/DDBJ databases">
        <title>Deep-cultivation of Planctomycetes and their phenomic and genomic characterization uncovers novel biology.</title>
        <authorList>
            <person name="Wiegand S."/>
            <person name="Jogler M."/>
            <person name="Boedeker C."/>
            <person name="Pinto D."/>
            <person name="Vollmers J."/>
            <person name="Rivas-Marin E."/>
            <person name="Kohn T."/>
            <person name="Peeters S.H."/>
            <person name="Heuer A."/>
            <person name="Rast P."/>
            <person name="Oberbeckmann S."/>
            <person name="Bunk B."/>
            <person name="Jeske O."/>
            <person name="Meyerdierks A."/>
            <person name="Storesund J.E."/>
            <person name="Kallscheuer N."/>
            <person name="Luecker S."/>
            <person name="Lage O.M."/>
            <person name="Pohl T."/>
            <person name="Merkel B.J."/>
            <person name="Hornburger P."/>
            <person name="Mueller R.-W."/>
            <person name="Bruemmer F."/>
            <person name="Labrenz M."/>
            <person name="Spormann A.M."/>
            <person name="Op den Camp H."/>
            <person name="Overmann J."/>
            <person name="Amann R."/>
            <person name="Jetten M.S.M."/>
            <person name="Mascher T."/>
            <person name="Medema M.H."/>
            <person name="Devos D.P."/>
            <person name="Kaster A.-K."/>
            <person name="Ovreas L."/>
            <person name="Rohde M."/>
            <person name="Galperin M.Y."/>
            <person name="Jogler C."/>
        </authorList>
    </citation>
    <scope>NUCLEOTIDE SEQUENCE [LARGE SCALE GENOMIC DNA]</scope>
    <source>
        <strain evidence="2 3">Spb1</strain>
    </source>
</reference>
<organism evidence="2 3">
    <name type="scientific">Planctopirus ephydatiae</name>
    <dbReference type="NCBI Taxonomy" id="2528019"/>
    <lineage>
        <taxon>Bacteria</taxon>
        <taxon>Pseudomonadati</taxon>
        <taxon>Planctomycetota</taxon>
        <taxon>Planctomycetia</taxon>
        <taxon>Planctomycetales</taxon>
        <taxon>Planctomycetaceae</taxon>
        <taxon>Planctopirus</taxon>
    </lineage>
</organism>
<sequence length="94" mass="9820" precursor="true">MNLCLRFVTSTMMGLDLAVLMTAALLCLPVASADEGEGGGGTSTTVECTRDCDCDLLPLTREGEACNSFGPAFCLDKGQCFCIRNGGGLMCINQ</sequence>
<evidence type="ECO:0000256" key="1">
    <source>
        <dbReference type="SAM" id="SignalP"/>
    </source>
</evidence>
<dbReference type="Proteomes" id="UP000315349">
    <property type="component" value="Chromosome"/>
</dbReference>